<organism evidence="1 2">
    <name type="scientific">Podospora anserina (strain S / ATCC MYA-4624 / DSM 980 / FGSC 10383)</name>
    <name type="common">Pleurage anserina</name>
    <dbReference type="NCBI Taxonomy" id="515849"/>
    <lineage>
        <taxon>Eukaryota</taxon>
        <taxon>Fungi</taxon>
        <taxon>Dikarya</taxon>
        <taxon>Ascomycota</taxon>
        <taxon>Pezizomycotina</taxon>
        <taxon>Sordariomycetes</taxon>
        <taxon>Sordariomycetidae</taxon>
        <taxon>Sordariales</taxon>
        <taxon>Podosporaceae</taxon>
        <taxon>Podospora</taxon>
        <taxon>Podospora anserina</taxon>
    </lineage>
</organism>
<proteinExistence type="predicted"/>
<dbReference type="eggNOG" id="ENOG502SNVZ">
    <property type="taxonomic scope" value="Eukaryota"/>
</dbReference>
<reference evidence="1 2" key="1">
    <citation type="journal article" date="2008" name="Genome Biol.">
        <title>The genome sequence of the model ascomycete fungus Podospora anserina.</title>
        <authorList>
            <person name="Espagne E."/>
            <person name="Lespinet O."/>
            <person name="Malagnac F."/>
            <person name="Da Silva C."/>
            <person name="Jaillon O."/>
            <person name="Porcel B.M."/>
            <person name="Couloux A."/>
            <person name="Aury J.-M."/>
            <person name="Segurens B."/>
            <person name="Poulain J."/>
            <person name="Anthouard V."/>
            <person name="Grossetete S."/>
            <person name="Khalili H."/>
            <person name="Coppin E."/>
            <person name="Dequard-Chablat M."/>
            <person name="Picard M."/>
            <person name="Contamine V."/>
            <person name="Arnaise S."/>
            <person name="Bourdais A."/>
            <person name="Berteaux-Lecellier V."/>
            <person name="Gautheret D."/>
            <person name="de Vries R.P."/>
            <person name="Battaglia E."/>
            <person name="Coutinho P.M."/>
            <person name="Danchin E.G.J."/>
            <person name="Henrissat B."/>
            <person name="El Khoury R."/>
            <person name="Sainsard-Chanet A."/>
            <person name="Boivin A."/>
            <person name="Pinan-Lucarre B."/>
            <person name="Sellem C.H."/>
            <person name="Debuchy R."/>
            <person name="Wincker P."/>
            <person name="Weissenbach J."/>
            <person name="Silar P."/>
        </authorList>
    </citation>
    <scope>NUCLEOTIDE SEQUENCE [LARGE SCALE GENOMIC DNA]</scope>
    <source>
        <strain evidence="2">S / ATCC MYA-4624 / DSM 980 / FGSC 10383</strain>
    </source>
</reference>
<dbReference type="Proteomes" id="UP000001197">
    <property type="component" value="Chromosome 4"/>
</dbReference>
<protein>
    <submittedName>
        <fullName evidence="1">Uncharacterized protein</fullName>
    </submittedName>
</protein>
<name>A0A090CR06_PODAN</name>
<dbReference type="AlphaFoldDB" id="A0A090CR06"/>
<sequence>MQFPAQLLSLPGELCYQIYRDYLCDDTEDGYVYDFEAGQLRKANNQPIELDLMYTCKLIAQEMRGLALSLHSIAFSTLYSRQLHTRAARWAYFVSRFRSHVGWYKVTQIVPAEEVQEVAGPQSFIHAIFCHYKNSSLPNFDRVAKAVTEPACRTHVGTPTEHENFEYHTRRWDVRGGLAAYLDVIKEPWRIPTDDELDRIGARLPIRKREASAALRDMWRDHPGRFRFSAATAAIYFLNSLPTTTRKHIRRIHLDEDRVSVAHPECPIRGLLPFYLENSGLMIERRASLWNNLFQARAWGEARGQFLDPFSGFTVGLLNWGATDHDALPANHVTRQVALWMAEASHPGISDAFNLVLDGGPTQDRSADVFREAVQRDAAWQVAKERRFNDPKRTLWMRMETAENCWHVVRFPQLLADINKPTSRTRCNFDPGQPWNDDQINQIISANKIAEDALSPSRYDMNMQLLPVGPLDAWGLGRDLDFDKASPLKSFDCLLEENVDPGHLAWEPPW</sequence>
<dbReference type="InParanoid" id="A0A090CR06"/>
<evidence type="ECO:0000313" key="1">
    <source>
        <dbReference type="EMBL" id="CDP28779.1"/>
    </source>
</evidence>
<evidence type="ECO:0000313" key="2">
    <source>
        <dbReference type="Proteomes" id="UP000001197"/>
    </source>
</evidence>
<reference evidence="2" key="2">
    <citation type="journal article" date="2014" name="Genetics">
        <title>Maintaining two mating types: Structure of the mating type locus and its role in heterokaryosis in Podospora anserina.</title>
        <authorList>
            <person name="Grognet P."/>
            <person name="Bidard F."/>
            <person name="Kuchly C."/>
            <person name="Tong L.C.H."/>
            <person name="Coppin E."/>
            <person name="Benkhali J.A."/>
            <person name="Couloux A."/>
            <person name="Wincker P."/>
            <person name="Debuchy R."/>
            <person name="Silar P."/>
        </authorList>
    </citation>
    <scope>GENOME REANNOTATION</scope>
    <source>
        <strain evidence="2">S / ATCC MYA-4624 / DSM 980 / FGSC 10383</strain>
    </source>
</reference>
<keyword evidence="2" id="KW-1185">Reference proteome</keyword>
<accession>A0A090CR06</accession>
<dbReference type="EMBL" id="FO904939">
    <property type="protein sequence ID" value="CDP28779.1"/>
    <property type="molecule type" value="Genomic_DNA"/>
</dbReference>